<dbReference type="InterPro" id="IPR039426">
    <property type="entry name" value="TonB-dep_rcpt-like"/>
</dbReference>
<keyword evidence="5 10" id="KW-0812">Transmembrane</keyword>
<dbReference type="HOGENOM" id="CLU_008287_22_0_4"/>
<comment type="similarity">
    <text evidence="2 10 11">Belongs to the TonB-dependent receptor family.</text>
</comment>
<evidence type="ECO:0000259" key="13">
    <source>
        <dbReference type="Pfam" id="PF00593"/>
    </source>
</evidence>
<evidence type="ECO:0000256" key="4">
    <source>
        <dbReference type="ARBA" id="ARBA00022452"/>
    </source>
</evidence>
<dbReference type="PANTHER" id="PTHR32552">
    <property type="entry name" value="FERRICHROME IRON RECEPTOR-RELATED"/>
    <property type="match status" value="1"/>
</dbReference>
<dbReference type="Proteomes" id="UP000001416">
    <property type="component" value="Chromosome"/>
</dbReference>
<evidence type="ECO:0000256" key="10">
    <source>
        <dbReference type="PROSITE-ProRule" id="PRU01360"/>
    </source>
</evidence>
<dbReference type="Pfam" id="PF00593">
    <property type="entry name" value="TonB_dep_Rec_b-barrel"/>
    <property type="match status" value="1"/>
</dbReference>
<evidence type="ECO:0000256" key="1">
    <source>
        <dbReference type="ARBA" id="ARBA00004571"/>
    </source>
</evidence>
<evidence type="ECO:0000256" key="11">
    <source>
        <dbReference type="RuleBase" id="RU003357"/>
    </source>
</evidence>
<keyword evidence="4 10" id="KW-1134">Transmembrane beta strand</keyword>
<dbReference type="InterPro" id="IPR037066">
    <property type="entry name" value="Plug_dom_sf"/>
</dbReference>
<dbReference type="AlphaFoldDB" id="Q82VJ3"/>
<dbReference type="CDD" id="cd01347">
    <property type="entry name" value="ligand_gated_channel"/>
    <property type="match status" value="1"/>
</dbReference>
<protein>
    <submittedName>
        <fullName evidence="15">TonB-dependent receptor protein</fullName>
    </submittedName>
</protein>
<dbReference type="GeneID" id="87104274"/>
<feature type="domain" description="TonB-dependent receptor-like beta-barrel" evidence="13">
    <location>
        <begin position="252"/>
        <end position="697"/>
    </location>
</feature>
<dbReference type="PhylomeDB" id="Q82VJ3"/>
<dbReference type="RefSeq" id="WP_011111688.1">
    <property type="nucleotide sequence ID" value="NC_004757.1"/>
</dbReference>
<dbReference type="PANTHER" id="PTHR32552:SF82">
    <property type="entry name" value="FCUA PROTEIN"/>
    <property type="match status" value="1"/>
</dbReference>
<keyword evidence="9 10" id="KW-0998">Cell outer membrane</keyword>
<dbReference type="SUPFAM" id="SSF56935">
    <property type="entry name" value="Porins"/>
    <property type="match status" value="1"/>
</dbReference>
<keyword evidence="12" id="KW-0732">Signal</keyword>
<keyword evidence="7 10" id="KW-0472">Membrane</keyword>
<dbReference type="NCBIfam" id="TIGR01783">
    <property type="entry name" value="TonB-siderophor"/>
    <property type="match status" value="1"/>
</dbReference>
<dbReference type="GO" id="GO:0009279">
    <property type="term" value="C:cell outer membrane"/>
    <property type="evidence" value="ECO:0007669"/>
    <property type="project" value="UniProtKB-SubCell"/>
</dbReference>
<dbReference type="InterPro" id="IPR012910">
    <property type="entry name" value="Plug_dom"/>
</dbReference>
<keyword evidence="3 10" id="KW-0813">Transport</keyword>
<dbReference type="GO" id="GO:0015344">
    <property type="term" value="F:siderophore uptake transmembrane transporter activity"/>
    <property type="evidence" value="ECO:0007669"/>
    <property type="project" value="TreeGrafter"/>
</dbReference>
<evidence type="ECO:0000256" key="12">
    <source>
        <dbReference type="SAM" id="SignalP"/>
    </source>
</evidence>
<dbReference type="GO" id="GO:0015891">
    <property type="term" value="P:siderophore transport"/>
    <property type="evidence" value="ECO:0007669"/>
    <property type="project" value="InterPro"/>
</dbReference>
<feature type="signal peptide" evidence="12">
    <location>
        <begin position="1"/>
        <end position="20"/>
    </location>
</feature>
<dbReference type="InterPro" id="IPR036942">
    <property type="entry name" value="Beta-barrel_TonB_sf"/>
</dbReference>
<dbReference type="Gene3D" id="2.170.130.10">
    <property type="entry name" value="TonB-dependent receptor, plug domain"/>
    <property type="match status" value="1"/>
</dbReference>
<dbReference type="GO" id="GO:0038023">
    <property type="term" value="F:signaling receptor activity"/>
    <property type="evidence" value="ECO:0007669"/>
    <property type="project" value="InterPro"/>
</dbReference>
<evidence type="ECO:0000256" key="8">
    <source>
        <dbReference type="ARBA" id="ARBA00023170"/>
    </source>
</evidence>
<keyword evidence="8 15" id="KW-0675">Receptor</keyword>
<evidence type="ECO:0000256" key="6">
    <source>
        <dbReference type="ARBA" id="ARBA00023077"/>
    </source>
</evidence>
<feature type="domain" description="TonB-dependent receptor plug" evidence="14">
    <location>
        <begin position="76"/>
        <end position="174"/>
    </location>
</feature>
<accession>Q82VJ3</accession>
<evidence type="ECO:0000256" key="7">
    <source>
        <dbReference type="ARBA" id="ARBA00023136"/>
    </source>
</evidence>
<dbReference type="OrthoDB" id="8732650at2"/>
<dbReference type="KEGG" id="neu:NE1089"/>
<reference evidence="15 16" key="1">
    <citation type="journal article" date="2003" name="J. Bacteriol.">
        <title>Complete genome sequence of the ammonia-oxidizing bacterium and obligate chemolithoautotroph Nitrosomonas europaea.</title>
        <authorList>
            <person name="Chain P."/>
            <person name="Lamerdin J."/>
            <person name="Larimer F."/>
            <person name="Regala W."/>
            <person name="Land M."/>
            <person name="Hauser L."/>
            <person name="Hooper A."/>
            <person name="Klotz M."/>
            <person name="Norton J."/>
            <person name="Sayavedra-Soto L."/>
            <person name="Arciero D."/>
            <person name="Hommes N."/>
            <person name="Whittaker M."/>
            <person name="Arp D."/>
        </authorList>
    </citation>
    <scope>NUCLEOTIDE SEQUENCE [LARGE SCALE GENOMIC DNA]</scope>
    <source>
        <strain evidence="16">ATCC 19718 / CIP 103999 / KCTC 2705 / NBRC 14298</strain>
    </source>
</reference>
<keyword evidence="6 11" id="KW-0798">TonB box</keyword>
<evidence type="ECO:0000256" key="9">
    <source>
        <dbReference type="ARBA" id="ARBA00023237"/>
    </source>
</evidence>
<dbReference type="Gene3D" id="2.40.170.20">
    <property type="entry name" value="TonB-dependent receptor, beta-barrel domain"/>
    <property type="match status" value="1"/>
</dbReference>
<dbReference type="InterPro" id="IPR010105">
    <property type="entry name" value="TonB_sidphr_rcpt"/>
</dbReference>
<dbReference type="EMBL" id="AL954747">
    <property type="protein sequence ID" value="CAD85000.1"/>
    <property type="molecule type" value="Genomic_DNA"/>
</dbReference>
<dbReference type="Pfam" id="PF07715">
    <property type="entry name" value="Plug"/>
    <property type="match status" value="1"/>
</dbReference>
<evidence type="ECO:0000259" key="14">
    <source>
        <dbReference type="Pfam" id="PF07715"/>
    </source>
</evidence>
<keyword evidence="16" id="KW-1185">Reference proteome</keyword>
<proteinExistence type="inferred from homology"/>
<evidence type="ECO:0000313" key="15">
    <source>
        <dbReference type="EMBL" id="CAD85000.1"/>
    </source>
</evidence>
<sequence>MYKFGGVLVILVSSITTIYAQSPSNEDNDTASGKTFLPGITVSTSADASAEGLSPPYAGGQVARGGRAGILGTNDNMDTPFSITSYTNELIQDRQARSVGDVLQNDPSVRVARGFGNFQESYFIRGFILGSDDVAFNGLFSLLPRQYIATELFERVEVMRGASAFLTGANPGGGGIGGAINLLPKRAPNEPLTRLTTHVGSGWHHNVGVDVARRFGPDQKIGIRFNGAYRGGGTAVDKEGVQTGLAAVGLDWRGDKLRLSADIGWQDNRLKRTRTNVTLGSGITGSPRLPDPTTNFAQPWSYSNESDIFGTLRGEYDINAYLTAWAAYGLRRTDEKNSLANFTLADRDTGDGYATRFDNTRKDNVDTGEIGIRGKFSTGPIDHRVVIAGSYFENERKNAYAWDFFNQLNTNIFSPVSWEKPDFSSSAFRGNNLSSPGLTGRTRLLSFAIGDTVSILEDRILLTAGFRHQNLRTESYAYDTEAKSPAYDRNRISPSVSAVYKINKQFSIYGNYIEGLTQGDTAPGTAINSGQVLAPYVSKQKEIGAKYDGGHIGATIALFTTTKPRSIIDADNVFTSSGRDRHRGVELGIYGEVIRGLRLLGGATWLDAKQRSTGDVTTDGQRVIGVPSFQASMGADWDIPGLQGVTFDSRVVHTGSSYANDVNTVKVAGWTRLDLGLRYLTEFRGHLVTLRGRVDNVTNRKHWASVGGYPGQGYLVAGMPRTFVVSASIDY</sequence>
<evidence type="ECO:0000313" key="16">
    <source>
        <dbReference type="Proteomes" id="UP000001416"/>
    </source>
</evidence>
<name>Q82VJ3_NITEU</name>
<organism evidence="15 16">
    <name type="scientific">Nitrosomonas europaea (strain ATCC 19718 / CIP 103999 / KCTC 2705 / NBRC 14298)</name>
    <dbReference type="NCBI Taxonomy" id="228410"/>
    <lineage>
        <taxon>Bacteria</taxon>
        <taxon>Pseudomonadati</taxon>
        <taxon>Pseudomonadota</taxon>
        <taxon>Betaproteobacteria</taxon>
        <taxon>Nitrosomonadales</taxon>
        <taxon>Nitrosomonadaceae</taxon>
        <taxon>Nitrosomonas</taxon>
    </lineage>
</organism>
<dbReference type="eggNOG" id="COG4774">
    <property type="taxonomic scope" value="Bacteria"/>
</dbReference>
<dbReference type="STRING" id="228410.NE1089"/>
<feature type="chain" id="PRO_5004298964" evidence="12">
    <location>
        <begin position="21"/>
        <end position="731"/>
    </location>
</feature>
<evidence type="ECO:0000256" key="5">
    <source>
        <dbReference type="ARBA" id="ARBA00022692"/>
    </source>
</evidence>
<dbReference type="InterPro" id="IPR000531">
    <property type="entry name" value="Beta-barrel_TonB"/>
</dbReference>
<comment type="subcellular location">
    <subcellularLocation>
        <location evidence="1 10">Cell outer membrane</location>
        <topology evidence="1 10">Multi-pass membrane protein</topology>
    </subcellularLocation>
</comment>
<evidence type="ECO:0000256" key="2">
    <source>
        <dbReference type="ARBA" id="ARBA00009810"/>
    </source>
</evidence>
<gene>
    <name evidence="15" type="ordered locus">NE1089</name>
</gene>
<evidence type="ECO:0000256" key="3">
    <source>
        <dbReference type="ARBA" id="ARBA00022448"/>
    </source>
</evidence>
<dbReference type="PROSITE" id="PS52016">
    <property type="entry name" value="TONB_DEPENDENT_REC_3"/>
    <property type="match status" value="1"/>
</dbReference>